<keyword evidence="5" id="KW-0443">Lipid metabolism</keyword>
<dbReference type="GO" id="GO:0008610">
    <property type="term" value="P:lipid biosynthetic process"/>
    <property type="evidence" value="ECO:0007669"/>
    <property type="project" value="InterPro"/>
</dbReference>
<dbReference type="GO" id="GO:0012505">
    <property type="term" value="C:endomembrane system"/>
    <property type="evidence" value="ECO:0007669"/>
    <property type="project" value="UniProtKB-SubCell"/>
</dbReference>
<dbReference type="GO" id="GO:0050479">
    <property type="term" value="F:glyceryl-ether monooxygenase activity"/>
    <property type="evidence" value="ECO:0007669"/>
    <property type="project" value="TreeGrafter"/>
</dbReference>
<evidence type="ECO:0000256" key="4">
    <source>
        <dbReference type="ARBA" id="ARBA00023002"/>
    </source>
</evidence>
<dbReference type="AlphaFoldDB" id="A4BJM8"/>
<evidence type="ECO:0000256" key="1">
    <source>
        <dbReference type="ARBA" id="ARBA00004127"/>
    </source>
</evidence>
<feature type="domain" description="Fatty acid hydroxylase" evidence="8">
    <location>
        <begin position="88"/>
        <end position="223"/>
    </location>
</feature>
<dbReference type="OrthoDB" id="9770329at2"/>
<dbReference type="Proteomes" id="UP000005953">
    <property type="component" value="Unassembled WGS sequence"/>
</dbReference>
<dbReference type="EMBL" id="AAOE01000035">
    <property type="protein sequence ID" value="EAR07668.1"/>
    <property type="molecule type" value="Genomic_DNA"/>
</dbReference>
<evidence type="ECO:0000256" key="7">
    <source>
        <dbReference type="SAM" id="Phobius"/>
    </source>
</evidence>
<evidence type="ECO:0000259" key="8">
    <source>
        <dbReference type="Pfam" id="PF04116"/>
    </source>
</evidence>
<feature type="transmembrane region" description="Helical" evidence="7">
    <location>
        <begin position="51"/>
        <end position="72"/>
    </location>
</feature>
<reference evidence="9 10" key="1">
    <citation type="submission" date="2006-02" db="EMBL/GenBank/DDBJ databases">
        <authorList>
            <person name="Pinhassi J."/>
            <person name="Pedros-Alio C."/>
            <person name="Ferriera S."/>
            <person name="Johnson J."/>
            <person name="Kravitz S."/>
            <person name="Halpern A."/>
            <person name="Remington K."/>
            <person name="Beeson K."/>
            <person name="Tran B."/>
            <person name="Rogers Y.-H."/>
            <person name="Friedman R."/>
            <person name="Venter J.C."/>
        </authorList>
    </citation>
    <scope>NUCLEOTIDE SEQUENCE [LARGE SCALE GENOMIC DNA]</scope>
    <source>
        <strain evidence="9 10">MED297</strain>
    </source>
</reference>
<evidence type="ECO:0000313" key="9">
    <source>
        <dbReference type="EMBL" id="EAR07668.1"/>
    </source>
</evidence>
<dbReference type="Pfam" id="PF04116">
    <property type="entry name" value="FA_hydroxylase"/>
    <property type="match status" value="1"/>
</dbReference>
<comment type="caution">
    <text evidence="9">The sequence shown here is derived from an EMBL/GenBank/DDBJ whole genome shotgun (WGS) entry which is preliminary data.</text>
</comment>
<dbReference type="InterPro" id="IPR051689">
    <property type="entry name" value="Sterol_desaturase/TMEM195"/>
</dbReference>
<dbReference type="GO" id="GO:0006643">
    <property type="term" value="P:membrane lipid metabolic process"/>
    <property type="evidence" value="ECO:0007669"/>
    <property type="project" value="TreeGrafter"/>
</dbReference>
<evidence type="ECO:0000256" key="3">
    <source>
        <dbReference type="ARBA" id="ARBA00022989"/>
    </source>
</evidence>
<name>A4BJM8_9GAMM</name>
<dbReference type="PANTHER" id="PTHR21624">
    <property type="entry name" value="STEROL DESATURASE-RELATED PROTEIN"/>
    <property type="match status" value="1"/>
</dbReference>
<dbReference type="RefSeq" id="WP_008048598.1">
    <property type="nucleotide sequence ID" value="NZ_CH724155.1"/>
</dbReference>
<dbReference type="GO" id="GO:0005506">
    <property type="term" value="F:iron ion binding"/>
    <property type="evidence" value="ECO:0007669"/>
    <property type="project" value="InterPro"/>
</dbReference>
<evidence type="ECO:0000256" key="2">
    <source>
        <dbReference type="ARBA" id="ARBA00022692"/>
    </source>
</evidence>
<sequence>MQDLLHAIGFIITFGMVFLSIIVAEAYYWHRKGRTDIYDFRETLASITTGAIYKIADGILIAVVITGLYDWVYQFGLQYQPVHGLWSVVLMFFLVDFVFYWYHRAMHNVRWLWAGHVTHHSSTRMNFSTALRQNFLYDLNFGWLIWWLPIALIGFNKDWAIIAIELNLAYQFFIHTESVRRLGWAEKVLNTPSHHRVHHGSNPAQIDTNFGGVLIIWDKLFGTFVDEQDAGEIKYGLTTRQPTTLNPIRLCTDEFFCMIGDVIRHRDLRILWKGPNWVENTYGRAADTEVSVSRQKTAP</sequence>
<dbReference type="InterPro" id="IPR006694">
    <property type="entry name" value="Fatty_acid_hydroxylase"/>
</dbReference>
<gene>
    <name evidence="9" type="ORF">MED297_06499</name>
</gene>
<comment type="subcellular location">
    <subcellularLocation>
        <location evidence="1">Endomembrane system</location>
        <topology evidence="1">Multi-pass membrane protein</topology>
    </subcellularLocation>
</comment>
<keyword evidence="6 7" id="KW-0472">Membrane</keyword>
<protein>
    <recommendedName>
        <fullName evidence="8">Fatty acid hydroxylase domain-containing protein</fullName>
    </recommendedName>
</protein>
<dbReference type="STRING" id="314283.MED297_06499"/>
<dbReference type="GO" id="GO:0016020">
    <property type="term" value="C:membrane"/>
    <property type="evidence" value="ECO:0007669"/>
    <property type="project" value="GOC"/>
</dbReference>
<keyword evidence="10" id="KW-1185">Reference proteome</keyword>
<feature type="transmembrane region" description="Helical" evidence="7">
    <location>
        <begin position="6"/>
        <end position="30"/>
    </location>
</feature>
<proteinExistence type="predicted"/>
<keyword evidence="4" id="KW-0560">Oxidoreductase</keyword>
<evidence type="ECO:0000256" key="5">
    <source>
        <dbReference type="ARBA" id="ARBA00023098"/>
    </source>
</evidence>
<dbReference type="PANTHER" id="PTHR21624:SF1">
    <property type="entry name" value="ALKYLGLYCEROL MONOOXYGENASE"/>
    <property type="match status" value="1"/>
</dbReference>
<evidence type="ECO:0000313" key="10">
    <source>
        <dbReference type="Proteomes" id="UP000005953"/>
    </source>
</evidence>
<dbReference type="HOGENOM" id="CLU_033631_1_1_6"/>
<feature type="transmembrane region" description="Helical" evidence="7">
    <location>
        <begin position="135"/>
        <end position="155"/>
    </location>
</feature>
<accession>A4BJM8</accession>
<keyword evidence="3 7" id="KW-1133">Transmembrane helix</keyword>
<keyword evidence="2 7" id="KW-0812">Transmembrane</keyword>
<evidence type="ECO:0000256" key="6">
    <source>
        <dbReference type="ARBA" id="ARBA00023136"/>
    </source>
</evidence>
<feature type="transmembrane region" description="Helical" evidence="7">
    <location>
        <begin position="84"/>
        <end position="102"/>
    </location>
</feature>
<organism evidence="9 10">
    <name type="scientific">Reinekea blandensis MED297</name>
    <dbReference type="NCBI Taxonomy" id="314283"/>
    <lineage>
        <taxon>Bacteria</taxon>
        <taxon>Pseudomonadati</taxon>
        <taxon>Pseudomonadota</taxon>
        <taxon>Gammaproteobacteria</taxon>
        <taxon>Oceanospirillales</taxon>
        <taxon>Saccharospirillaceae</taxon>
        <taxon>Reinekea</taxon>
    </lineage>
</organism>